<protein>
    <submittedName>
        <fullName evidence="4">Uncharacterized protein</fullName>
    </submittedName>
</protein>
<dbReference type="InterPro" id="IPR029308">
    <property type="entry name" value="FANCI_S1"/>
</dbReference>
<dbReference type="PANTHER" id="PTHR21818">
    <property type="entry name" value="BC025462 PROTEIN"/>
    <property type="match status" value="1"/>
</dbReference>
<evidence type="ECO:0000256" key="1">
    <source>
        <dbReference type="SAM" id="MobiDB-lite"/>
    </source>
</evidence>
<feature type="region of interest" description="Disordered" evidence="1">
    <location>
        <begin position="1276"/>
        <end position="1349"/>
    </location>
</feature>
<dbReference type="InterPro" id="IPR026171">
    <property type="entry name" value="FANCI"/>
</dbReference>
<dbReference type="EMBL" id="JANBUO010000001">
    <property type="protein sequence ID" value="KAJ2809521.1"/>
    <property type="molecule type" value="Genomic_DNA"/>
</dbReference>
<dbReference type="OrthoDB" id="195089at2759"/>
<feature type="compositionally biased region" description="Acidic residues" evidence="1">
    <location>
        <begin position="1323"/>
        <end position="1340"/>
    </location>
</feature>
<proteinExistence type="predicted"/>
<evidence type="ECO:0000259" key="2">
    <source>
        <dbReference type="Pfam" id="PF14675"/>
    </source>
</evidence>
<dbReference type="Pfam" id="PF14675">
    <property type="entry name" value="FANCI_S1"/>
    <property type="match status" value="1"/>
</dbReference>
<organism evidence="4 5">
    <name type="scientific">Coemansia guatemalensis</name>
    <dbReference type="NCBI Taxonomy" id="2761395"/>
    <lineage>
        <taxon>Eukaryota</taxon>
        <taxon>Fungi</taxon>
        <taxon>Fungi incertae sedis</taxon>
        <taxon>Zoopagomycota</taxon>
        <taxon>Kickxellomycotina</taxon>
        <taxon>Kickxellomycetes</taxon>
        <taxon>Kickxellales</taxon>
        <taxon>Kickxellaceae</taxon>
        <taxon>Coemansia</taxon>
    </lineage>
</organism>
<feature type="compositionally biased region" description="Acidic residues" evidence="1">
    <location>
        <begin position="1298"/>
        <end position="1314"/>
    </location>
</feature>
<feature type="compositionally biased region" description="Low complexity" evidence="1">
    <location>
        <begin position="1195"/>
        <end position="1206"/>
    </location>
</feature>
<gene>
    <name evidence="4" type="ORF">H4R20_000023</name>
</gene>
<dbReference type="InterPro" id="IPR029314">
    <property type="entry name" value="FANCI_S4"/>
</dbReference>
<accession>A0A9W8LXA2</accession>
<evidence type="ECO:0000259" key="3">
    <source>
        <dbReference type="Pfam" id="PF14678"/>
    </source>
</evidence>
<feature type="compositionally biased region" description="Pro residues" evidence="1">
    <location>
        <begin position="981"/>
        <end position="995"/>
    </location>
</feature>
<comment type="caution">
    <text evidence="4">The sequence shown here is derived from an EMBL/GenBank/DDBJ whole genome shotgun (WGS) entry which is preliminary data.</text>
</comment>
<feature type="compositionally biased region" description="Basic residues" evidence="1">
    <location>
        <begin position="1207"/>
        <end position="1216"/>
    </location>
</feature>
<dbReference type="Proteomes" id="UP001140094">
    <property type="component" value="Unassembled WGS sequence"/>
</dbReference>
<reference evidence="4" key="1">
    <citation type="submission" date="2022-07" db="EMBL/GenBank/DDBJ databases">
        <title>Phylogenomic reconstructions and comparative analyses of Kickxellomycotina fungi.</title>
        <authorList>
            <person name="Reynolds N.K."/>
            <person name="Stajich J.E."/>
            <person name="Barry K."/>
            <person name="Grigoriev I.V."/>
            <person name="Crous P."/>
            <person name="Smith M.E."/>
        </authorList>
    </citation>
    <scope>NUCLEOTIDE SEQUENCE</scope>
    <source>
        <strain evidence="4">NRRL 1565</strain>
    </source>
</reference>
<evidence type="ECO:0000313" key="5">
    <source>
        <dbReference type="Proteomes" id="UP001140094"/>
    </source>
</evidence>
<dbReference type="GO" id="GO:0070182">
    <property type="term" value="F:DNA polymerase binding"/>
    <property type="evidence" value="ECO:0007669"/>
    <property type="project" value="TreeGrafter"/>
</dbReference>
<feature type="region of interest" description="Disordered" evidence="1">
    <location>
        <begin position="981"/>
        <end position="1000"/>
    </location>
</feature>
<dbReference type="Pfam" id="PF14678">
    <property type="entry name" value="FANCI_S4"/>
    <property type="match status" value="1"/>
</dbReference>
<dbReference type="GO" id="GO:0006281">
    <property type="term" value="P:DNA repair"/>
    <property type="evidence" value="ECO:0007669"/>
    <property type="project" value="InterPro"/>
</dbReference>
<evidence type="ECO:0000313" key="4">
    <source>
        <dbReference type="EMBL" id="KAJ2809521.1"/>
    </source>
</evidence>
<feature type="domain" description="FANCI solenoid 4" evidence="3">
    <location>
        <begin position="1009"/>
        <end position="1270"/>
    </location>
</feature>
<feature type="domain" description="FANCI solenoid 1" evidence="2">
    <location>
        <begin position="109"/>
        <end position="291"/>
    </location>
</feature>
<feature type="region of interest" description="Disordered" evidence="1">
    <location>
        <begin position="1190"/>
        <end position="1216"/>
    </location>
</feature>
<dbReference type="PANTHER" id="PTHR21818:SF0">
    <property type="entry name" value="FANCONI ANEMIA GROUP I PROTEIN"/>
    <property type="match status" value="1"/>
</dbReference>
<name>A0A9W8LXA2_9FUNG</name>
<sequence>MTTENAIETTDQMMDTEDQAMESTDQSAELAERLAELTDKDAAAEAGRLLGEHSEQTIFKMVGEDLDSMQQQDGEVVGMGRVTTLVFRGGQWLNEHGRVEQGGAVLRGAVLACVERISEDSDADTKRWNAVGDRLVEAVAQLDGRTVIDAAFHILAELRASGTVARGFESFLPLAVEAMGAVCAVELTAGTAEAASVVRTGEGLRAYWIDAACECRWEATAAVRISTVLGEACGAQTEVVARRVQQQLRHVAAADQAALAGQLLRLARGSAAQQREIASGVLRFFDGLADEGAAGAAQQQVAAAVRRDAGLGDALVAHGRTLAADAGEFTLGSLLALARVPRFGEALGLVRAHVARIADDEQRLTEARWVCAHLAVGRGVATQLAAIVQRAARGWEQAAQALVQAAVAALADARQPAAQRVARDTLRAAFAQHAFVRGEIVTQIAGRAATDTDADTDSEPFLALLDLLASDDAEALRPHAARLVDALETAGAPAAGRVAAAAAAAGGVRAPLLLVLRKRLFAQAVESRLAALAGLAAVARAAATALAAGDSSARAGLLEAAGLLRRGMTQQAEVRAAAYGHVAQLLQLPGAPRALGAAVGGVLRAELARVLPPGGAMGTALERCLLPGSDRVAVPLPAMLRCVSQLVAEGCAEPHLATRWADVRAQLARLQPDDVAPDAPDSRRQSALRLAAKCAGTAAEHALDAADAEQAAALLAAFDRLRVADEVLQMGLECAVNALTLALPDMARLQSGHALGTAGFAAAVQAAAPWATDATAVRHLLGAAIARVSAGGAAPAAVLRLAYVVISGAIAHMADSDPPALLARPARGRGVAQLCADALAACTAALSPERQPLLPVAALRPYPALFSEPPELPSEPPAESATCAAELLNVLRRAADALLARRPSGTREATSLLAAARDVAAAALTSGVSAAEDVRRSADVVAAWASTLPAADVPPDSGLLRNAVALAAACQPLLPPAIAPAPPLSALRPPPPPSPDADRSEFAPMRRVALTLCRAARQLPGALSDDEDSHSDEDDAASLRALTPRTVPAVAAAIAVWLRHELRQAEWAATQLRRLVPPELELRGPDEDLLSSIGLERRICVRLAALAELVLMPLLGCTQLPPAASDHVLRAVLDLHRALAGLTRAKLAFTALPVTEAFTQLLSLVCSRLNTHVYAVLVDKYGCLPQQHALPSQPKSAAKGKNAAGKKAAKSSRSARSRVMRNSSIVSSLVYQIELTEKYVVQLGAKLKTPLAHYLKRSTARDFRIEVAAVPEQFSYEEEEAELEPALQNAGDTSDAGEAADDVLVSEDAADPDDSGIGHLDLPDPDESDNNNISDEDEESPASKRLRQL</sequence>
<keyword evidence="5" id="KW-1185">Reference proteome</keyword>